<evidence type="ECO:0000256" key="2">
    <source>
        <dbReference type="ARBA" id="ARBA00005887"/>
    </source>
</evidence>
<dbReference type="NCBIfam" id="TIGR00836">
    <property type="entry name" value="amt"/>
    <property type="match status" value="1"/>
</dbReference>
<organism evidence="10 11">
    <name type="scientific">Parathalassolituus penaei</name>
    <dbReference type="NCBI Taxonomy" id="2997323"/>
    <lineage>
        <taxon>Bacteria</taxon>
        <taxon>Pseudomonadati</taxon>
        <taxon>Pseudomonadota</taxon>
        <taxon>Gammaproteobacteria</taxon>
        <taxon>Oceanospirillales</taxon>
        <taxon>Oceanospirillaceae</taxon>
        <taxon>Parathalassolituus</taxon>
    </lineage>
</organism>
<dbReference type="PRINTS" id="PR00342">
    <property type="entry name" value="RHESUSRHD"/>
</dbReference>
<protein>
    <recommendedName>
        <fullName evidence="8">Ammonium transporter</fullName>
    </recommendedName>
</protein>
<keyword evidence="7 8" id="KW-0924">Ammonia transport</keyword>
<evidence type="ECO:0000259" key="9">
    <source>
        <dbReference type="Pfam" id="PF00909"/>
    </source>
</evidence>
<evidence type="ECO:0000256" key="4">
    <source>
        <dbReference type="ARBA" id="ARBA00022692"/>
    </source>
</evidence>
<feature type="transmembrane region" description="Helical" evidence="8">
    <location>
        <begin position="281"/>
        <end position="299"/>
    </location>
</feature>
<dbReference type="GO" id="GO:0005886">
    <property type="term" value="C:plasma membrane"/>
    <property type="evidence" value="ECO:0007669"/>
    <property type="project" value="UniProtKB-SubCell"/>
</dbReference>
<dbReference type="AlphaFoldDB" id="A0A9X3IQL8"/>
<dbReference type="InterPro" id="IPR001905">
    <property type="entry name" value="Ammonium_transpt"/>
</dbReference>
<dbReference type="Pfam" id="PF00909">
    <property type="entry name" value="Ammonium_transp"/>
    <property type="match status" value="1"/>
</dbReference>
<dbReference type="SUPFAM" id="SSF111352">
    <property type="entry name" value="Ammonium transporter"/>
    <property type="match status" value="1"/>
</dbReference>
<dbReference type="PANTHER" id="PTHR11730:SF62">
    <property type="entry name" value="AMMONIUM TRANSPORTER SLL1017-RELATED"/>
    <property type="match status" value="1"/>
</dbReference>
<feature type="transmembrane region" description="Helical" evidence="8">
    <location>
        <begin position="335"/>
        <end position="352"/>
    </location>
</feature>
<keyword evidence="5 8" id="KW-1133">Transmembrane helix</keyword>
<dbReference type="InterPro" id="IPR029020">
    <property type="entry name" value="Ammonium/urea_transptr"/>
</dbReference>
<keyword evidence="6 8" id="KW-0472">Membrane</keyword>
<feature type="transmembrane region" description="Helical" evidence="8">
    <location>
        <begin position="173"/>
        <end position="195"/>
    </location>
</feature>
<dbReference type="InterPro" id="IPR018047">
    <property type="entry name" value="Ammonium_transpt_CS"/>
</dbReference>
<evidence type="ECO:0000256" key="8">
    <source>
        <dbReference type="RuleBase" id="RU362002"/>
    </source>
</evidence>
<dbReference type="GO" id="GO:0097272">
    <property type="term" value="P:ammonium homeostasis"/>
    <property type="evidence" value="ECO:0007669"/>
    <property type="project" value="TreeGrafter"/>
</dbReference>
<feature type="transmembrane region" description="Helical" evidence="8">
    <location>
        <begin position="52"/>
        <end position="71"/>
    </location>
</feature>
<reference evidence="10" key="1">
    <citation type="submission" date="2022-11" db="EMBL/GenBank/DDBJ databases">
        <title>Parathalassolutuus dongxingensis gen. nov., sp. nov., a novel member of family Oceanospirillaceae isolated from a coastal shrimp pond in Guangxi, China.</title>
        <authorList>
            <person name="Chen H."/>
        </authorList>
    </citation>
    <scope>NUCLEOTIDE SEQUENCE</scope>
    <source>
        <strain evidence="10">G-43</strain>
    </source>
</reference>
<keyword evidence="11" id="KW-1185">Reference proteome</keyword>
<evidence type="ECO:0000256" key="3">
    <source>
        <dbReference type="ARBA" id="ARBA00022448"/>
    </source>
</evidence>
<dbReference type="EMBL" id="JAPNOA010000007">
    <property type="protein sequence ID" value="MCY0963936.1"/>
    <property type="molecule type" value="Genomic_DNA"/>
</dbReference>
<dbReference type="InterPro" id="IPR019879">
    <property type="entry name" value="Ammonium_transptr_marine"/>
</dbReference>
<feature type="transmembrane region" description="Helical" evidence="8">
    <location>
        <begin position="15"/>
        <end position="40"/>
    </location>
</feature>
<comment type="subcellular location">
    <subcellularLocation>
        <location evidence="8">Cell membrane</location>
        <topology evidence="8">Multi-pass membrane protein</topology>
    </subcellularLocation>
    <subcellularLocation>
        <location evidence="1">Membrane</location>
        <topology evidence="1">Multi-pass membrane protein</topology>
    </subcellularLocation>
</comment>
<name>A0A9X3IQL8_9GAMM</name>
<accession>A0A9X3IQL8</accession>
<sequence>MDTLPLELSYALDTFYFLMCTVLVMWMGAGFAMLESGLVRAKNTVEILNKNALLYGIACVVYLLVGYNIMYPSDPVNSWIPGLSFLLGDDHDAAAVLAGGDDAPYYSSMADFIFQAVFAAATMSIVSGAVAERMRLWPFLLFSVVMVSVIYPVEGYWKWGGGFLDQMGFKDFAGSVVVHMAGAAAALAAVILVGARKGKYGPKGEVLPIPGANLPMATLGMFILWMGWFGFNGGSELKIANVAEANAVAKIFVNTNAAAAGGMVAAALFARFLFGKTDLTMTINGALAGLVAITAEPLLPGAGMATLIGAVGGIVVVCSVLGLDKLRLDDPVGAVSVHGAAGIWGIFAVLLSNDEATFMGQLIGTVCVFAWMFVTTWLTLLVIKVAMGLRVSEEEEMEGMDVHECGMEAYPEFQRRN</sequence>
<dbReference type="NCBIfam" id="TIGR03644">
    <property type="entry name" value="marine_trans_1"/>
    <property type="match status" value="1"/>
</dbReference>
<feature type="transmembrane region" description="Helical" evidence="8">
    <location>
        <begin position="112"/>
        <end position="131"/>
    </location>
</feature>
<comment type="caution">
    <text evidence="10">The sequence shown here is derived from an EMBL/GenBank/DDBJ whole genome shotgun (WGS) entry which is preliminary data.</text>
</comment>
<evidence type="ECO:0000256" key="1">
    <source>
        <dbReference type="ARBA" id="ARBA00004141"/>
    </source>
</evidence>
<dbReference type="GO" id="GO:0008519">
    <property type="term" value="F:ammonium channel activity"/>
    <property type="evidence" value="ECO:0007669"/>
    <property type="project" value="InterPro"/>
</dbReference>
<feature type="domain" description="Ammonium transporter AmtB-like" evidence="9">
    <location>
        <begin position="17"/>
        <end position="410"/>
    </location>
</feature>
<dbReference type="PROSITE" id="PS01219">
    <property type="entry name" value="AMMONIUM_TRANSP"/>
    <property type="match status" value="1"/>
</dbReference>
<feature type="transmembrane region" description="Helical" evidence="8">
    <location>
        <begin position="136"/>
        <end position="153"/>
    </location>
</feature>
<evidence type="ECO:0000256" key="5">
    <source>
        <dbReference type="ARBA" id="ARBA00022989"/>
    </source>
</evidence>
<dbReference type="InterPro" id="IPR002229">
    <property type="entry name" value="RhesusRHD"/>
</dbReference>
<feature type="transmembrane region" description="Helical" evidence="8">
    <location>
        <begin position="251"/>
        <end position="274"/>
    </location>
</feature>
<evidence type="ECO:0000313" key="11">
    <source>
        <dbReference type="Proteomes" id="UP001150830"/>
    </source>
</evidence>
<comment type="similarity">
    <text evidence="2 8">Belongs to the ammonia transporter channel (TC 1.A.11.2) family.</text>
</comment>
<evidence type="ECO:0000313" key="10">
    <source>
        <dbReference type="EMBL" id="MCY0963936.1"/>
    </source>
</evidence>
<feature type="transmembrane region" description="Helical" evidence="8">
    <location>
        <begin position="358"/>
        <end position="383"/>
    </location>
</feature>
<dbReference type="RefSeq" id="WP_283172155.1">
    <property type="nucleotide sequence ID" value="NZ_JAPNOA010000007.1"/>
</dbReference>
<keyword evidence="4 8" id="KW-0812">Transmembrane</keyword>
<dbReference type="Proteomes" id="UP001150830">
    <property type="component" value="Unassembled WGS sequence"/>
</dbReference>
<feature type="transmembrane region" description="Helical" evidence="8">
    <location>
        <begin position="207"/>
        <end position="231"/>
    </location>
</feature>
<evidence type="ECO:0000256" key="7">
    <source>
        <dbReference type="ARBA" id="ARBA00023177"/>
    </source>
</evidence>
<evidence type="ECO:0000256" key="6">
    <source>
        <dbReference type="ARBA" id="ARBA00023136"/>
    </source>
</evidence>
<dbReference type="Gene3D" id="1.10.3430.10">
    <property type="entry name" value="Ammonium transporter AmtB like domains"/>
    <property type="match status" value="1"/>
</dbReference>
<gene>
    <name evidence="10" type="ORF">OUO13_01910</name>
</gene>
<feature type="transmembrane region" description="Helical" evidence="8">
    <location>
        <begin position="305"/>
        <end position="323"/>
    </location>
</feature>
<dbReference type="PANTHER" id="PTHR11730">
    <property type="entry name" value="AMMONIUM TRANSPORTER"/>
    <property type="match status" value="1"/>
</dbReference>
<dbReference type="InterPro" id="IPR024041">
    <property type="entry name" value="NH4_transpt_AmtB-like_dom"/>
</dbReference>
<proteinExistence type="inferred from homology"/>
<keyword evidence="3 8" id="KW-0813">Transport</keyword>